<dbReference type="GO" id="GO:0016787">
    <property type="term" value="F:hydrolase activity"/>
    <property type="evidence" value="ECO:0007669"/>
    <property type="project" value="UniProtKB-KW"/>
</dbReference>
<dbReference type="Gene3D" id="3.40.50.1820">
    <property type="entry name" value="alpha/beta hydrolase"/>
    <property type="match status" value="1"/>
</dbReference>
<dbReference type="Proteomes" id="UP000264310">
    <property type="component" value="Unassembled WGS sequence"/>
</dbReference>
<accession>A0A371X5H0</accession>
<keyword evidence="4" id="KW-1185">Reference proteome</keyword>
<evidence type="ECO:0000313" key="3">
    <source>
        <dbReference type="EMBL" id="RFC64473.1"/>
    </source>
</evidence>
<dbReference type="InterPro" id="IPR029058">
    <property type="entry name" value="AB_hydrolase_fold"/>
</dbReference>
<feature type="domain" description="AB hydrolase-1" evidence="2">
    <location>
        <begin position="100"/>
        <end position="155"/>
    </location>
</feature>
<dbReference type="Pfam" id="PF00561">
    <property type="entry name" value="Abhydrolase_1"/>
    <property type="match status" value="1"/>
</dbReference>
<evidence type="ECO:0000259" key="2">
    <source>
        <dbReference type="Pfam" id="PF00561"/>
    </source>
</evidence>
<dbReference type="InterPro" id="IPR000073">
    <property type="entry name" value="AB_hydrolase_1"/>
</dbReference>
<organism evidence="3 4">
    <name type="scientific">Fulvimarina endophytica</name>
    <dbReference type="NCBI Taxonomy" id="2293836"/>
    <lineage>
        <taxon>Bacteria</taxon>
        <taxon>Pseudomonadati</taxon>
        <taxon>Pseudomonadota</taxon>
        <taxon>Alphaproteobacteria</taxon>
        <taxon>Hyphomicrobiales</taxon>
        <taxon>Aurantimonadaceae</taxon>
        <taxon>Fulvimarina</taxon>
    </lineage>
</organism>
<keyword evidence="3" id="KW-0378">Hydrolase</keyword>
<evidence type="ECO:0000313" key="4">
    <source>
        <dbReference type="Proteomes" id="UP000264310"/>
    </source>
</evidence>
<dbReference type="EMBL" id="QURL01000003">
    <property type="protein sequence ID" value="RFC64473.1"/>
    <property type="molecule type" value="Genomic_DNA"/>
</dbReference>
<dbReference type="OrthoDB" id="9796570at2"/>
<name>A0A371X5H0_9HYPH</name>
<comment type="caution">
    <text evidence="3">The sequence shown here is derived from an EMBL/GenBank/DDBJ whole genome shotgun (WGS) entry which is preliminary data.</text>
</comment>
<dbReference type="SUPFAM" id="SSF53474">
    <property type="entry name" value="alpha/beta-Hydrolases"/>
    <property type="match status" value="1"/>
</dbReference>
<dbReference type="AlphaFoldDB" id="A0A371X5H0"/>
<dbReference type="RefSeq" id="WP_116682889.1">
    <property type="nucleotide sequence ID" value="NZ_QURL01000003.1"/>
</dbReference>
<sequence>MTSPTRETDARKTDARQETPHPALESHVHRYVAGTSGGRTPLLALHGTGGDETDLLPLAGLVAPQAAILSPRGAVLENGMPRFFRRLAEGVFDEADLETRTHALADFVEAARAHYGLPAPIALGFSNGANIAAAMLLLRPESLSGAILIRPMVPFAEPPASSPLDQVPVLVLSGSMDPLIAEDQPARLAASLSARGAVVERRTVPAGHGLSQADVTLARAWYEREVAGA</sequence>
<protein>
    <submittedName>
        <fullName evidence="3">Alpha/beta hydrolase</fullName>
    </submittedName>
</protein>
<proteinExistence type="predicted"/>
<reference evidence="3 4" key="1">
    <citation type="submission" date="2018-08" db="EMBL/GenBank/DDBJ databases">
        <title>Fulvimarina sp. 85, whole genome shotgun sequence.</title>
        <authorList>
            <person name="Tuo L."/>
        </authorList>
    </citation>
    <scope>NUCLEOTIDE SEQUENCE [LARGE SCALE GENOMIC DNA]</scope>
    <source>
        <strain evidence="3 4">85</strain>
    </source>
</reference>
<feature type="region of interest" description="Disordered" evidence="1">
    <location>
        <begin position="1"/>
        <end position="23"/>
    </location>
</feature>
<gene>
    <name evidence="3" type="ORF">DYI37_09240</name>
</gene>
<evidence type="ECO:0000256" key="1">
    <source>
        <dbReference type="SAM" id="MobiDB-lite"/>
    </source>
</evidence>